<evidence type="ECO:0000259" key="8">
    <source>
        <dbReference type="SMART" id="SM00848"/>
    </source>
</evidence>
<dbReference type="FunFam" id="3.90.70.10:FF:000067">
    <property type="entry name" value="Senescence-specific cysteine protease"/>
    <property type="match status" value="1"/>
</dbReference>
<keyword evidence="2" id="KW-0645">Protease</keyword>
<evidence type="ECO:0000256" key="1">
    <source>
        <dbReference type="ARBA" id="ARBA00008455"/>
    </source>
</evidence>
<dbReference type="PROSITE" id="PS00639">
    <property type="entry name" value="THIOL_PROTEASE_HIS"/>
    <property type="match status" value="1"/>
</dbReference>
<dbReference type="InterPro" id="IPR038765">
    <property type="entry name" value="Papain-like_cys_pep_sf"/>
</dbReference>
<dbReference type="EMBL" id="BDQV01000175">
    <property type="protein sequence ID" value="GAY58038.1"/>
    <property type="molecule type" value="Genomic_DNA"/>
</dbReference>
<evidence type="ECO:0008006" key="11">
    <source>
        <dbReference type="Google" id="ProtNLM"/>
    </source>
</evidence>
<feature type="domain" description="Cathepsin propeptide inhibitor" evidence="8">
    <location>
        <begin position="46"/>
        <end position="109"/>
    </location>
</feature>
<name>A0A2H5Q083_CITUN</name>
<dbReference type="Pfam" id="PF08246">
    <property type="entry name" value="Inhibitor_I29"/>
    <property type="match status" value="1"/>
</dbReference>
<keyword evidence="4" id="KW-0378">Hydrolase</keyword>
<dbReference type="GO" id="GO:0008234">
    <property type="term" value="F:cysteine-type peptidase activity"/>
    <property type="evidence" value="ECO:0007669"/>
    <property type="project" value="UniProtKB-KW"/>
</dbReference>
<dbReference type="CDD" id="cd02248">
    <property type="entry name" value="Peptidase_C1A"/>
    <property type="match status" value="1"/>
</dbReference>
<evidence type="ECO:0000256" key="2">
    <source>
        <dbReference type="ARBA" id="ARBA00022670"/>
    </source>
</evidence>
<evidence type="ECO:0000256" key="6">
    <source>
        <dbReference type="ARBA" id="ARBA00023157"/>
    </source>
</evidence>
<dbReference type="InterPro" id="IPR000668">
    <property type="entry name" value="Peptidase_C1A_C"/>
</dbReference>
<evidence type="ECO:0000313" key="10">
    <source>
        <dbReference type="Proteomes" id="UP000236630"/>
    </source>
</evidence>
<protein>
    <recommendedName>
        <fullName evidence="11">Cysteine proteinase</fullName>
    </recommendedName>
</protein>
<feature type="domain" description="Peptidase C1A papain C-terminal" evidence="7">
    <location>
        <begin position="135"/>
        <end position="345"/>
    </location>
</feature>
<dbReference type="STRING" id="55188.A0A2H5Q083"/>
<evidence type="ECO:0000313" key="9">
    <source>
        <dbReference type="EMBL" id="GAY58038.1"/>
    </source>
</evidence>
<evidence type="ECO:0000259" key="7">
    <source>
        <dbReference type="SMART" id="SM00645"/>
    </source>
</evidence>
<dbReference type="PANTHER" id="PTHR12411">
    <property type="entry name" value="CYSTEINE PROTEASE FAMILY C1-RELATED"/>
    <property type="match status" value="1"/>
</dbReference>
<gene>
    <name evidence="9" type="ORF">CUMW_184050</name>
</gene>
<comment type="similarity">
    <text evidence="1">Belongs to the peptidase C1 family.</text>
</comment>
<dbReference type="SUPFAM" id="SSF54001">
    <property type="entry name" value="Cysteine proteinases"/>
    <property type="match status" value="1"/>
</dbReference>
<accession>A0A2H5Q083</accession>
<reference evidence="9 10" key="1">
    <citation type="journal article" date="2017" name="Front. Genet.">
        <title>Draft sequencing of the heterozygous diploid genome of Satsuma (Citrus unshiu Marc.) using a hybrid assembly approach.</title>
        <authorList>
            <person name="Shimizu T."/>
            <person name="Tanizawa Y."/>
            <person name="Mochizuki T."/>
            <person name="Nagasaki H."/>
            <person name="Yoshioka T."/>
            <person name="Toyoda A."/>
            <person name="Fujiyama A."/>
            <person name="Kaminuma E."/>
            <person name="Nakamura Y."/>
        </authorList>
    </citation>
    <scope>NUCLEOTIDE SEQUENCE [LARGE SCALE GENOMIC DNA]</scope>
    <source>
        <strain evidence="10">cv. Miyagawa wase</strain>
    </source>
</reference>
<dbReference type="AlphaFoldDB" id="A0A2H5Q083"/>
<keyword evidence="5" id="KW-0788">Thiol protease</keyword>
<dbReference type="InterPro" id="IPR039417">
    <property type="entry name" value="Peptidase_C1A_papain-like"/>
</dbReference>
<dbReference type="PROSITE" id="PS00640">
    <property type="entry name" value="THIOL_PROTEASE_ASN"/>
    <property type="match status" value="1"/>
</dbReference>
<proteinExistence type="inferred from homology"/>
<keyword evidence="10" id="KW-1185">Reference proteome</keyword>
<dbReference type="InterPro" id="IPR025661">
    <property type="entry name" value="Pept_asp_AS"/>
</dbReference>
<evidence type="ECO:0000256" key="4">
    <source>
        <dbReference type="ARBA" id="ARBA00022801"/>
    </source>
</evidence>
<keyword evidence="3" id="KW-0732">Signal</keyword>
<dbReference type="InterPro" id="IPR025660">
    <property type="entry name" value="Pept_his_AS"/>
</dbReference>
<dbReference type="GO" id="GO:0006508">
    <property type="term" value="P:proteolysis"/>
    <property type="evidence" value="ECO:0007669"/>
    <property type="project" value="UniProtKB-KW"/>
</dbReference>
<dbReference type="Proteomes" id="UP000236630">
    <property type="component" value="Unassembled WGS sequence"/>
</dbReference>
<dbReference type="InterPro" id="IPR013201">
    <property type="entry name" value="Prot_inhib_I29"/>
</dbReference>
<dbReference type="Gene3D" id="3.90.70.10">
    <property type="entry name" value="Cysteine proteinases"/>
    <property type="match status" value="1"/>
</dbReference>
<evidence type="ECO:0000256" key="5">
    <source>
        <dbReference type="ARBA" id="ARBA00022807"/>
    </source>
</evidence>
<dbReference type="InterPro" id="IPR013128">
    <property type="entry name" value="Peptidase_C1A"/>
</dbReference>
<dbReference type="SMART" id="SM00645">
    <property type="entry name" value="Pept_C1"/>
    <property type="match status" value="1"/>
</dbReference>
<organism evidence="9 10">
    <name type="scientific">Citrus unshiu</name>
    <name type="common">Satsuma mandarin</name>
    <name type="synonym">Citrus nobilis var. unshiu</name>
    <dbReference type="NCBI Taxonomy" id="55188"/>
    <lineage>
        <taxon>Eukaryota</taxon>
        <taxon>Viridiplantae</taxon>
        <taxon>Streptophyta</taxon>
        <taxon>Embryophyta</taxon>
        <taxon>Tracheophyta</taxon>
        <taxon>Spermatophyta</taxon>
        <taxon>Magnoliopsida</taxon>
        <taxon>eudicotyledons</taxon>
        <taxon>Gunneridae</taxon>
        <taxon>Pentapetalae</taxon>
        <taxon>rosids</taxon>
        <taxon>malvids</taxon>
        <taxon>Sapindales</taxon>
        <taxon>Rutaceae</taxon>
        <taxon>Aurantioideae</taxon>
        <taxon>Citrus</taxon>
    </lineage>
</organism>
<dbReference type="Pfam" id="PF00112">
    <property type="entry name" value="Peptidase_C1"/>
    <property type="match status" value="1"/>
</dbReference>
<dbReference type="PRINTS" id="PR00705">
    <property type="entry name" value="PAPAIN"/>
</dbReference>
<dbReference type="SMART" id="SM00848">
    <property type="entry name" value="Inhibitor_I29"/>
    <property type="match status" value="1"/>
</dbReference>
<evidence type="ECO:0000256" key="3">
    <source>
        <dbReference type="ARBA" id="ARBA00022729"/>
    </source>
</evidence>
<comment type="caution">
    <text evidence="9">The sequence shown here is derived from an EMBL/GenBank/DDBJ whole genome shotgun (WGS) entry which is preliminary data.</text>
</comment>
<keyword evidence="6" id="KW-1015">Disulfide bond</keyword>
<sequence length="346" mass="37864">MVLIFKKSGFMMIIIVVVITICASHVQVAVSRSMNEAASISIAEKHEKWMAEHGRSYKDELEKDMRFKIFKQNLEYIDKVNNNNNSNEGINRTYQLGTNQFSDLTNAEFRASYAGNSMAITSQHSSFKYQNLTQVPTSMDWREKGAVTSIKNQGGCAACWAFSAVAAVEGITQISSGNLIRLSEQQLLDCSSNGNSGCVAGKSDIAFKYIIKNQGIATEADYPYHQVQGSCGREHAAAAKISSYEVLPSGDEQALLKAVSMQPVSINIEGTGQDFKNYKGGIFNGVCGTQLDHAVTIIGFGTTEDGTKYWLIKNSWGDTWGEAGYMRIQRDEGLCGIGTQAAYPIT</sequence>